<dbReference type="PANTHER" id="PTHR10773">
    <property type="entry name" value="DNA-DIRECTED RNA POLYMERASES I, II, AND III SUBUNIT RPABC2"/>
    <property type="match status" value="1"/>
</dbReference>
<dbReference type="Proteomes" id="UP001159363">
    <property type="component" value="Chromosome 3"/>
</dbReference>
<dbReference type="PANTHER" id="PTHR10773:SF19">
    <property type="match status" value="1"/>
</dbReference>
<evidence type="ECO:0000313" key="2">
    <source>
        <dbReference type="EMBL" id="KAJ8890794.1"/>
    </source>
</evidence>
<dbReference type="EMBL" id="JARBHB010000003">
    <property type="protein sequence ID" value="KAJ8890794.1"/>
    <property type="molecule type" value="Genomic_DNA"/>
</dbReference>
<evidence type="ECO:0000256" key="1">
    <source>
        <dbReference type="SAM" id="MobiDB-lite"/>
    </source>
</evidence>
<keyword evidence="3" id="KW-1185">Reference proteome</keyword>
<evidence type="ECO:0000313" key="3">
    <source>
        <dbReference type="Proteomes" id="UP001159363"/>
    </source>
</evidence>
<gene>
    <name evidence="2" type="ORF">PR048_010303</name>
</gene>
<name>A0ABQ9I2D7_9NEOP</name>
<accession>A0ABQ9I2D7</accession>
<protein>
    <submittedName>
        <fullName evidence="2">Uncharacterized protein</fullName>
    </submittedName>
</protein>
<organism evidence="2 3">
    <name type="scientific">Dryococelus australis</name>
    <dbReference type="NCBI Taxonomy" id="614101"/>
    <lineage>
        <taxon>Eukaryota</taxon>
        <taxon>Metazoa</taxon>
        <taxon>Ecdysozoa</taxon>
        <taxon>Arthropoda</taxon>
        <taxon>Hexapoda</taxon>
        <taxon>Insecta</taxon>
        <taxon>Pterygota</taxon>
        <taxon>Neoptera</taxon>
        <taxon>Polyneoptera</taxon>
        <taxon>Phasmatodea</taxon>
        <taxon>Verophasmatodea</taxon>
        <taxon>Anareolatae</taxon>
        <taxon>Phasmatidae</taxon>
        <taxon>Eurycanthinae</taxon>
        <taxon>Dryococelus</taxon>
    </lineage>
</organism>
<sequence length="273" mass="31497">MEPSNSDPSGNSGSEDEEIHVVTVHVEIAKEKSEVVDKPKQARKRQKNESKQQRRQKIVKLRKVEQHGLDKQGCGVPSNKIAGEMMNSVREYIKPFPSYQSHYTRAKNPNRRYLSTDLNVRIMYNLINDFCSKKDVLPVTNYIYRRVSNTEFNLHFHAPNKDSCSNCDKYKFAKENLNDEAKLTIFDMGFMYLWDETTASHQQLHMVLKESAHIKASDATFSCISGQNQNWNYTLALINLVQSDNIEIVDNKFIYGHSFLPNDLDFGSIEIHS</sequence>
<comment type="caution">
    <text evidence="2">The sequence shown here is derived from an EMBL/GenBank/DDBJ whole genome shotgun (WGS) entry which is preliminary data.</text>
</comment>
<feature type="compositionally biased region" description="Basic and acidic residues" evidence="1">
    <location>
        <begin position="30"/>
        <end position="40"/>
    </location>
</feature>
<feature type="region of interest" description="Disordered" evidence="1">
    <location>
        <begin position="30"/>
        <end position="56"/>
    </location>
</feature>
<proteinExistence type="predicted"/>
<reference evidence="2 3" key="1">
    <citation type="submission" date="2023-02" db="EMBL/GenBank/DDBJ databases">
        <title>LHISI_Scaffold_Assembly.</title>
        <authorList>
            <person name="Stuart O.P."/>
            <person name="Cleave R."/>
            <person name="Magrath M.J.L."/>
            <person name="Mikheyev A.S."/>
        </authorList>
    </citation>
    <scope>NUCLEOTIDE SEQUENCE [LARGE SCALE GENOMIC DNA]</scope>
    <source>
        <strain evidence="2">Daus_M_001</strain>
        <tissue evidence="2">Leg muscle</tissue>
    </source>
</reference>